<dbReference type="HOGENOM" id="CLU_510670_0_0_11"/>
<feature type="transmembrane region" description="Helical" evidence="2">
    <location>
        <begin position="558"/>
        <end position="578"/>
    </location>
</feature>
<dbReference type="Proteomes" id="UP000010301">
    <property type="component" value="Unassembled WGS sequence"/>
</dbReference>
<feature type="chain" id="PRO_5002903973" evidence="3">
    <location>
        <begin position="32"/>
        <end position="583"/>
    </location>
</feature>
<feature type="region of interest" description="Disordered" evidence="1">
    <location>
        <begin position="225"/>
        <end position="308"/>
    </location>
</feature>
<evidence type="ECO:0000313" key="5">
    <source>
        <dbReference type="Proteomes" id="UP000010301"/>
    </source>
</evidence>
<keyword evidence="3" id="KW-0732">Signal</keyword>
<keyword evidence="2" id="KW-0472">Membrane</keyword>
<comment type="caution">
    <text evidence="4">The sequence shown here is derived from an EMBL/GenBank/DDBJ whole genome shotgun (WGS) entry which is preliminary data.</text>
</comment>
<evidence type="ECO:0000256" key="3">
    <source>
        <dbReference type="SAM" id="SignalP"/>
    </source>
</evidence>
<dbReference type="AlphaFoldDB" id="C0W0B8"/>
<dbReference type="OrthoDB" id="4424311at2"/>
<accession>C0W0B8</accession>
<feature type="compositionally biased region" description="Low complexity" evidence="1">
    <location>
        <begin position="299"/>
        <end position="308"/>
    </location>
</feature>
<dbReference type="NCBIfam" id="TIGR03769">
    <property type="entry name" value="P_ac_wall_RPT"/>
    <property type="match status" value="1"/>
</dbReference>
<dbReference type="InterPro" id="IPR022435">
    <property type="entry name" value="Surface-anchored_actinobac"/>
</dbReference>
<keyword evidence="5" id="KW-1185">Reference proteome</keyword>
<evidence type="ECO:0000256" key="1">
    <source>
        <dbReference type="SAM" id="MobiDB-lite"/>
    </source>
</evidence>
<evidence type="ECO:0000256" key="2">
    <source>
        <dbReference type="SAM" id="Phobius"/>
    </source>
</evidence>
<dbReference type="eggNOG" id="COG0803">
    <property type="taxonomic scope" value="Bacteria"/>
</dbReference>
<feature type="compositionally biased region" description="Low complexity" evidence="1">
    <location>
        <begin position="232"/>
        <end position="245"/>
    </location>
</feature>
<proteinExistence type="predicted"/>
<dbReference type="NCBIfam" id="TIGR03773">
    <property type="entry name" value="anch_rpt_wall"/>
    <property type="match status" value="1"/>
</dbReference>
<dbReference type="STRING" id="525245.HMPREF0044_0996"/>
<dbReference type="InterPro" id="IPR022395">
    <property type="entry name" value="CHP03773_ABC_transptr-like"/>
</dbReference>
<gene>
    <name evidence="4" type="ORF">HMPREF0044_0996</name>
</gene>
<dbReference type="EMBL" id="ACFG01000030">
    <property type="protein sequence ID" value="EEH63977.1"/>
    <property type="molecule type" value="Genomic_DNA"/>
</dbReference>
<feature type="signal peptide" evidence="3">
    <location>
        <begin position="1"/>
        <end position="31"/>
    </location>
</feature>
<keyword evidence="2" id="KW-0812">Transmembrane</keyword>
<feature type="compositionally biased region" description="Basic and acidic residues" evidence="1">
    <location>
        <begin position="260"/>
        <end position="272"/>
    </location>
</feature>
<dbReference type="RefSeq" id="WP_006546768.1">
    <property type="nucleotide sequence ID" value="NZ_DS999543.1"/>
</dbReference>
<reference evidence="4 5" key="1">
    <citation type="submission" date="2009-01" db="EMBL/GenBank/DDBJ databases">
        <authorList>
            <person name="Qin X."/>
            <person name="Bachman B."/>
            <person name="Battles P."/>
            <person name="Bell A."/>
            <person name="Bess C."/>
            <person name="Bickham C."/>
            <person name="Chaboub L."/>
            <person name="Chen D."/>
            <person name="Coyle M."/>
            <person name="Deiros D.R."/>
            <person name="Dinh H."/>
            <person name="Forbes L."/>
            <person name="Fowler G."/>
            <person name="Francisco L."/>
            <person name="Fu Q."/>
            <person name="Gubbala S."/>
            <person name="Hale W."/>
            <person name="Han Y."/>
            <person name="Hemphill L."/>
            <person name="Highlander S.K."/>
            <person name="Hirani K."/>
            <person name="Hogues M."/>
            <person name="Jackson L."/>
            <person name="Jakkamsetti A."/>
            <person name="Javaid M."/>
            <person name="Jiang H."/>
            <person name="Korchina V."/>
            <person name="Kovar C."/>
            <person name="Lara F."/>
            <person name="Lee S."/>
            <person name="Mata R."/>
            <person name="Mathew T."/>
            <person name="Moen C."/>
            <person name="Morales K."/>
            <person name="Munidasa M."/>
            <person name="Nazareth L."/>
            <person name="Ngo R."/>
            <person name="Nguyen L."/>
            <person name="Okwuonu G."/>
            <person name="Ongeri F."/>
            <person name="Patil S."/>
            <person name="Petrosino J."/>
            <person name="Pham C."/>
            <person name="Pham P."/>
            <person name="Pu L.-L."/>
            <person name="Puazo M."/>
            <person name="Raj R."/>
            <person name="Reid J."/>
            <person name="Rouhana J."/>
            <person name="Saada N."/>
            <person name="Shang Y."/>
            <person name="Simmons D."/>
            <person name="Thornton R."/>
            <person name="Warren J."/>
            <person name="Weissenberger G."/>
            <person name="Zhang J."/>
            <person name="Zhang L."/>
            <person name="Zhou C."/>
            <person name="Zhu D."/>
            <person name="Muzny D."/>
            <person name="Worley K."/>
            <person name="Gibbs R."/>
        </authorList>
    </citation>
    <scope>NUCLEOTIDE SEQUENCE [LARGE SCALE GENOMIC DNA]</scope>
    <source>
        <strain evidence="4 5">DSM 15436</strain>
    </source>
</reference>
<evidence type="ECO:0000313" key="4">
    <source>
        <dbReference type="EMBL" id="EEH63977.1"/>
    </source>
</evidence>
<dbReference type="NCBIfam" id="NF038134">
    <property type="entry name" value="choice_anch_M"/>
    <property type="match status" value="1"/>
</dbReference>
<name>C0W0B8_9ACTO</name>
<protein>
    <submittedName>
        <fullName evidence="4">Putative ABC transporter-associated repeat protein</fullName>
    </submittedName>
</protein>
<keyword evidence="2" id="KW-1133">Transmembrane helix</keyword>
<organism evidence="4 5">
    <name type="scientific">Gleimia coleocanis DSM 15436</name>
    <dbReference type="NCBI Taxonomy" id="525245"/>
    <lineage>
        <taxon>Bacteria</taxon>
        <taxon>Bacillati</taxon>
        <taxon>Actinomycetota</taxon>
        <taxon>Actinomycetes</taxon>
        <taxon>Actinomycetales</taxon>
        <taxon>Actinomycetaceae</taxon>
        <taxon>Gleimia</taxon>
    </lineage>
</organism>
<sequence>MNPLTRNKKTSALIASALIVGSISIPATAQAETTNLAVEDITTFHISTTPENLSLSINNYDENTDPANTNLTIPDSALSDKPTNFNGIETPGYHLPLFADDFLSVTGADATTPQVGLHFIKVAGPGKIYLGSGHNDQSFAPVLNTKQAELKAPATLPANAFGDNLAQLIFEKPGKYKVLAQAVEVNDSADLTNETVTPAKFKRSSAPQVYTFLVGKAGLADTSDPFAGMDLTTPAETPQETATEATGKDTPVTEPAGDPLAKDEEITEKPAETTDAATTQPQDVEKKSDKPLPTPNAPVPAGKAPAAPTGGISGAISNLLGSAKCFPSFEGGQGELTIRPKVKDDRQSPSKWYNFNEISFTIGDAGKAKLPAAVGAIPAGSNVWMIGSTQVKDVPWVGANTMSDTVLSQTTGEVTWTLSSFEGPGALEVFTSGNFGTLVGNKWFSGNGNSGSGSVTIPKNTHVHPNWVFSAPGVYKVGITQTATLKNGKQVSGTDVLFFQVGGGNGARDGHFDVGSEVAQAGAKRVWKDSNGKPCTPSQVDLQAAGLGSLAATGSGTLTFPLLVFGVGMGVLGLGMRVRTRQD</sequence>